<keyword evidence="5" id="KW-1185">Reference proteome</keyword>
<gene>
    <name evidence="4" type="ORF">OFUS_LOCUS10132</name>
</gene>
<dbReference type="InterPro" id="IPR015915">
    <property type="entry name" value="Kelch-typ_b-propeller"/>
</dbReference>
<evidence type="ECO:0000313" key="4">
    <source>
        <dbReference type="EMBL" id="CAH1783842.1"/>
    </source>
</evidence>
<keyword evidence="2" id="KW-0677">Repeat</keyword>
<name>A0A8S4NQW4_OWEFU</name>
<dbReference type="EMBL" id="CAIIXF020000005">
    <property type="protein sequence ID" value="CAH1783842.1"/>
    <property type="molecule type" value="Genomic_DNA"/>
</dbReference>
<dbReference type="SMART" id="SM00612">
    <property type="entry name" value="Kelch"/>
    <property type="match status" value="6"/>
</dbReference>
<proteinExistence type="predicted"/>
<keyword evidence="1" id="KW-0880">Kelch repeat</keyword>
<dbReference type="Gene3D" id="2.120.10.80">
    <property type="entry name" value="Kelch-type beta propeller"/>
    <property type="match status" value="2"/>
</dbReference>
<feature type="signal peptide" evidence="3">
    <location>
        <begin position="1"/>
        <end position="30"/>
    </location>
</feature>
<evidence type="ECO:0000256" key="2">
    <source>
        <dbReference type="ARBA" id="ARBA00022737"/>
    </source>
</evidence>
<dbReference type="SUPFAM" id="SSF117281">
    <property type="entry name" value="Kelch motif"/>
    <property type="match status" value="1"/>
</dbReference>
<accession>A0A8S4NQW4</accession>
<evidence type="ECO:0000256" key="3">
    <source>
        <dbReference type="SAM" id="SignalP"/>
    </source>
</evidence>
<dbReference type="PANTHER" id="PTHR46260">
    <property type="entry name" value="RING-TYPE DOMAIN-CONTAINING PROTEIN"/>
    <property type="match status" value="1"/>
</dbReference>
<comment type="caution">
    <text evidence="4">The sequence shown here is derived from an EMBL/GenBank/DDBJ whole genome shotgun (WGS) entry which is preliminary data.</text>
</comment>
<evidence type="ECO:0000256" key="1">
    <source>
        <dbReference type="ARBA" id="ARBA00022441"/>
    </source>
</evidence>
<protein>
    <submittedName>
        <fullName evidence="4">Uncharacterized protein</fullName>
    </submittedName>
</protein>
<dbReference type="PANTHER" id="PTHR46260:SF3">
    <property type="entry name" value="RING-TYPE DOMAIN-CONTAINING PROTEIN"/>
    <property type="match status" value="1"/>
</dbReference>
<reference evidence="4" key="1">
    <citation type="submission" date="2022-03" db="EMBL/GenBank/DDBJ databases">
        <authorList>
            <person name="Martin C."/>
        </authorList>
    </citation>
    <scope>NUCLEOTIDE SEQUENCE</scope>
</reference>
<feature type="chain" id="PRO_5035736543" evidence="3">
    <location>
        <begin position="31"/>
        <end position="364"/>
    </location>
</feature>
<dbReference type="OrthoDB" id="8185403at2759"/>
<dbReference type="Pfam" id="PF24681">
    <property type="entry name" value="Kelch_KLHDC2_KLHL20_DRC7"/>
    <property type="match status" value="1"/>
</dbReference>
<sequence>MCNSFMRSRHAINVNIIFVLCPSFINMAEAKAKGPSFRWESLKGMPTKRVFSSPVECNGCLYVVGGCDAKGVPLPCFEMYDPGKRHWSRLADMPTKRAGAAAAVVGDNIIVFGGVAETQQPLDCVEAYNIKEKKWTVKEPMIEHLLGISAVVKDGQVLVLGGMALDTNPRDFLLSYNIETNKWKSMPSMPTARYATFSFLLNDEKDLYVIGGRQGKLPTTAFEVFNFETNKWRELPAIPSKRVFALYTTSDTHMFSMGGLKKKAQEGFSDVCEAFDLKNEEWKVGKSIPTARGDFAIAYMGNKVICAGGLGNQGKPLTTVEAYDLDTDSWSEIGYTSWEDYVYKALVVTWRHLDLNKCKLILSS</sequence>
<dbReference type="Proteomes" id="UP000749559">
    <property type="component" value="Unassembled WGS sequence"/>
</dbReference>
<evidence type="ECO:0000313" key="5">
    <source>
        <dbReference type="Proteomes" id="UP000749559"/>
    </source>
</evidence>
<dbReference type="InterPro" id="IPR006652">
    <property type="entry name" value="Kelch_1"/>
</dbReference>
<organism evidence="4 5">
    <name type="scientific">Owenia fusiformis</name>
    <name type="common">Polychaete worm</name>
    <dbReference type="NCBI Taxonomy" id="6347"/>
    <lineage>
        <taxon>Eukaryota</taxon>
        <taxon>Metazoa</taxon>
        <taxon>Spiralia</taxon>
        <taxon>Lophotrochozoa</taxon>
        <taxon>Annelida</taxon>
        <taxon>Polychaeta</taxon>
        <taxon>Sedentaria</taxon>
        <taxon>Canalipalpata</taxon>
        <taxon>Sabellida</taxon>
        <taxon>Oweniida</taxon>
        <taxon>Oweniidae</taxon>
        <taxon>Owenia</taxon>
    </lineage>
</organism>
<dbReference type="InterPro" id="IPR051746">
    <property type="entry name" value="Kelch_domain_containing_8"/>
</dbReference>
<dbReference type="Pfam" id="PF01344">
    <property type="entry name" value="Kelch_1"/>
    <property type="match status" value="2"/>
</dbReference>
<keyword evidence="3" id="KW-0732">Signal</keyword>
<dbReference type="AlphaFoldDB" id="A0A8S4NQW4"/>